<evidence type="ECO:0000313" key="7">
    <source>
        <dbReference type="EMBL" id="TDH60956.1"/>
    </source>
</evidence>
<dbReference type="Pfam" id="PF01734">
    <property type="entry name" value="Patatin"/>
    <property type="match status" value="1"/>
</dbReference>
<dbReference type="EMBL" id="SMSJ01000028">
    <property type="protein sequence ID" value="TDH60956.1"/>
    <property type="molecule type" value="Genomic_DNA"/>
</dbReference>
<evidence type="ECO:0000256" key="5">
    <source>
        <dbReference type="SAM" id="MobiDB-lite"/>
    </source>
</evidence>
<feature type="region of interest" description="Disordered" evidence="5">
    <location>
        <begin position="1"/>
        <end position="22"/>
    </location>
</feature>
<organism evidence="7 8">
    <name type="scientific">Dankookia rubra</name>
    <dbReference type="NCBI Taxonomy" id="1442381"/>
    <lineage>
        <taxon>Bacteria</taxon>
        <taxon>Pseudomonadati</taxon>
        <taxon>Pseudomonadota</taxon>
        <taxon>Alphaproteobacteria</taxon>
        <taxon>Acetobacterales</taxon>
        <taxon>Roseomonadaceae</taxon>
        <taxon>Dankookia</taxon>
    </lineage>
</organism>
<protein>
    <submittedName>
        <fullName evidence="7">Patatin-like phospholipase family protein</fullName>
    </submittedName>
</protein>
<dbReference type="InterPro" id="IPR016035">
    <property type="entry name" value="Acyl_Trfase/lysoPLipase"/>
</dbReference>
<feature type="active site" description="Nucleophile" evidence="4">
    <location>
        <position position="63"/>
    </location>
</feature>
<dbReference type="GO" id="GO:0016042">
    <property type="term" value="P:lipid catabolic process"/>
    <property type="evidence" value="ECO:0007669"/>
    <property type="project" value="UniProtKB-UniRule"/>
</dbReference>
<dbReference type="OrthoDB" id="7251489at2"/>
<feature type="short sequence motif" description="GXSXG" evidence="4">
    <location>
        <begin position="61"/>
        <end position="65"/>
    </location>
</feature>
<evidence type="ECO:0000313" key="8">
    <source>
        <dbReference type="Proteomes" id="UP000295096"/>
    </source>
</evidence>
<dbReference type="Proteomes" id="UP000295096">
    <property type="component" value="Unassembled WGS sequence"/>
</dbReference>
<dbReference type="GO" id="GO:0016787">
    <property type="term" value="F:hydrolase activity"/>
    <property type="evidence" value="ECO:0007669"/>
    <property type="project" value="UniProtKB-UniRule"/>
</dbReference>
<evidence type="ECO:0000259" key="6">
    <source>
        <dbReference type="PROSITE" id="PS51635"/>
    </source>
</evidence>
<dbReference type="SUPFAM" id="SSF52151">
    <property type="entry name" value="FabD/lysophospholipase-like"/>
    <property type="match status" value="1"/>
</dbReference>
<accession>A0A4R5QDE1</accession>
<dbReference type="InterPro" id="IPR050301">
    <property type="entry name" value="NTE"/>
</dbReference>
<reference evidence="7 8" key="1">
    <citation type="journal article" date="2016" name="J. Microbiol.">
        <title>Dankookia rubra gen. nov., sp. nov., an alphaproteobacterium isolated from sediment of a shallow stream.</title>
        <authorList>
            <person name="Kim W.H."/>
            <person name="Kim D.H."/>
            <person name="Kang K."/>
            <person name="Ahn T.Y."/>
        </authorList>
    </citation>
    <scope>NUCLEOTIDE SEQUENCE [LARGE SCALE GENOMIC DNA]</scope>
    <source>
        <strain evidence="7 8">JCM30602</strain>
    </source>
</reference>
<keyword evidence="3 4" id="KW-0443">Lipid metabolism</keyword>
<evidence type="ECO:0000256" key="2">
    <source>
        <dbReference type="ARBA" id="ARBA00022963"/>
    </source>
</evidence>
<proteinExistence type="predicted"/>
<feature type="active site" description="Proton acceptor" evidence="4">
    <location>
        <position position="212"/>
    </location>
</feature>
<feature type="short sequence motif" description="DGA/G" evidence="4">
    <location>
        <begin position="212"/>
        <end position="214"/>
    </location>
</feature>
<dbReference type="InterPro" id="IPR002641">
    <property type="entry name" value="PNPLA_dom"/>
</dbReference>
<dbReference type="PANTHER" id="PTHR14226:SF78">
    <property type="entry name" value="SLR0060 PROTEIN"/>
    <property type="match status" value="1"/>
</dbReference>
<evidence type="ECO:0000256" key="4">
    <source>
        <dbReference type="PROSITE-ProRule" id="PRU01161"/>
    </source>
</evidence>
<keyword evidence="2 4" id="KW-0442">Lipid degradation</keyword>
<keyword evidence="1 4" id="KW-0378">Hydrolase</keyword>
<evidence type="ECO:0000256" key="1">
    <source>
        <dbReference type="ARBA" id="ARBA00022801"/>
    </source>
</evidence>
<keyword evidence="8" id="KW-1185">Reference proteome</keyword>
<feature type="short sequence motif" description="GXGXXG" evidence="4">
    <location>
        <begin position="33"/>
        <end position="38"/>
    </location>
</feature>
<name>A0A4R5QDE1_9PROT</name>
<dbReference type="PROSITE" id="PS51635">
    <property type="entry name" value="PNPLA"/>
    <property type="match status" value="1"/>
</dbReference>
<evidence type="ECO:0000256" key="3">
    <source>
        <dbReference type="ARBA" id="ARBA00023098"/>
    </source>
</evidence>
<dbReference type="Gene3D" id="3.40.1090.10">
    <property type="entry name" value="Cytosolic phospholipase A2 catalytic domain"/>
    <property type="match status" value="2"/>
</dbReference>
<dbReference type="AlphaFoldDB" id="A0A4R5QDE1"/>
<dbReference type="PANTHER" id="PTHR14226">
    <property type="entry name" value="NEUROPATHY TARGET ESTERASE/SWISS CHEESE D.MELANOGASTER"/>
    <property type="match status" value="1"/>
</dbReference>
<gene>
    <name evidence="7" type="ORF">E2C06_19060</name>
</gene>
<sequence length="374" mass="38589">MTDTQTMLRPADTGSGHPEPRVDARPVTLALQGGGSLGAFSWGVLDRLLDEPVLRIGAASGASAGAMNAAMLAQGLATGGPGEAKRLLEAFWRRVASASGSPDVAGAGTLLPFAGLMSPVADALRQAARGLSRTQVNPLGLNPLRGVLDGLLDPSAFGTPNAPTLVISATRVRTGEAKLFRDAEVTAEALLASACLPQLFPTVVIDGEAYWDGGYAANPPLRALVEAGAPADIVLVRTTPEERPDLPAGASGVAERVDEIAFGTALRQELRSLALAQRFLTDVPASAVDALARLRDARMHVIGAEEAFRALKGGSHRDASWGFLTEMRDLGRGAADRWLAAHRGSVGVRSTMDLSGYAASGLVPALGAAPLTVT</sequence>
<feature type="domain" description="PNPLA" evidence="6">
    <location>
        <begin position="29"/>
        <end position="225"/>
    </location>
</feature>
<comment type="caution">
    <text evidence="7">The sequence shown here is derived from an EMBL/GenBank/DDBJ whole genome shotgun (WGS) entry which is preliminary data.</text>
</comment>